<reference evidence="2" key="1">
    <citation type="submission" date="2019-03" db="EMBL/GenBank/DDBJ databases">
        <title>Single cell metagenomics reveals metabolic interactions within the superorganism composed of flagellate Streblomastix strix and complex community of Bacteroidetes bacteria on its surface.</title>
        <authorList>
            <person name="Treitli S.C."/>
            <person name="Kolisko M."/>
            <person name="Husnik F."/>
            <person name="Keeling P."/>
            <person name="Hampl V."/>
        </authorList>
    </citation>
    <scope>NUCLEOTIDE SEQUENCE</scope>
    <source>
        <strain evidence="2">STM</strain>
    </source>
</reference>
<sequence>MKLRVKLSAQLWTASGLTFSGTTLLFMGFWVNPAGVIDHSVLVAFGEVCTFAGGLFGVDYTYKIKRFKHKGEDEDDKKDK</sequence>
<evidence type="ECO:0000256" key="1">
    <source>
        <dbReference type="SAM" id="Phobius"/>
    </source>
</evidence>
<gene>
    <name evidence="2" type="ORF">EZS27_024436</name>
</gene>
<keyword evidence="1" id="KW-0812">Transmembrane</keyword>
<name>A0A5J4QZS1_9ZZZZ</name>
<accession>A0A5J4QZS1</accession>
<feature type="transmembrane region" description="Helical" evidence="1">
    <location>
        <begin position="12"/>
        <end position="31"/>
    </location>
</feature>
<proteinExistence type="predicted"/>
<organism evidence="2">
    <name type="scientific">termite gut metagenome</name>
    <dbReference type="NCBI Taxonomy" id="433724"/>
    <lineage>
        <taxon>unclassified sequences</taxon>
        <taxon>metagenomes</taxon>
        <taxon>organismal metagenomes</taxon>
    </lineage>
</organism>
<protein>
    <submittedName>
        <fullName evidence="2">Uncharacterized protein</fullName>
    </submittedName>
</protein>
<comment type="caution">
    <text evidence="2">The sequence shown here is derived from an EMBL/GenBank/DDBJ whole genome shotgun (WGS) entry which is preliminary data.</text>
</comment>
<keyword evidence="1" id="KW-1133">Transmembrane helix</keyword>
<feature type="transmembrane region" description="Helical" evidence="1">
    <location>
        <begin position="43"/>
        <end position="62"/>
    </location>
</feature>
<dbReference type="EMBL" id="SNRY01002163">
    <property type="protein sequence ID" value="KAA6326460.1"/>
    <property type="molecule type" value="Genomic_DNA"/>
</dbReference>
<keyword evidence="1" id="KW-0472">Membrane</keyword>
<evidence type="ECO:0000313" key="2">
    <source>
        <dbReference type="EMBL" id="KAA6326460.1"/>
    </source>
</evidence>
<dbReference type="AlphaFoldDB" id="A0A5J4QZS1"/>